<protein>
    <recommendedName>
        <fullName evidence="8">EGF-like domain-containing protein</fullName>
    </recommendedName>
</protein>
<dbReference type="InterPro" id="IPR052235">
    <property type="entry name" value="Nephronectin_domain"/>
</dbReference>
<dbReference type="Gene3D" id="2.10.25.10">
    <property type="entry name" value="Laminin"/>
    <property type="match status" value="2"/>
</dbReference>
<keyword evidence="2 7" id="KW-0732">Signal</keyword>
<feature type="domain" description="EGF-like" evidence="8">
    <location>
        <begin position="166"/>
        <end position="198"/>
    </location>
</feature>
<dbReference type="PANTHER" id="PTHR24050:SF28">
    <property type="entry name" value="UROMODULIN-LIKE"/>
    <property type="match status" value="1"/>
</dbReference>
<evidence type="ECO:0000313" key="9">
    <source>
        <dbReference type="EMBL" id="KAL3407439.1"/>
    </source>
</evidence>
<evidence type="ECO:0000256" key="5">
    <source>
        <dbReference type="PROSITE-ProRule" id="PRU00076"/>
    </source>
</evidence>
<dbReference type="PROSITE" id="PS00010">
    <property type="entry name" value="ASX_HYDROXYL"/>
    <property type="match status" value="1"/>
</dbReference>
<evidence type="ECO:0000256" key="2">
    <source>
        <dbReference type="ARBA" id="ARBA00022729"/>
    </source>
</evidence>
<keyword evidence="1 5" id="KW-0245">EGF-like domain</keyword>
<dbReference type="PROSITE" id="PS01186">
    <property type="entry name" value="EGF_2"/>
    <property type="match status" value="2"/>
</dbReference>
<keyword evidence="10" id="KW-1185">Reference proteome</keyword>
<feature type="disulfide bond" evidence="5">
    <location>
        <begin position="170"/>
        <end position="180"/>
    </location>
</feature>
<accession>A0ABD2XQP9</accession>
<dbReference type="Proteomes" id="UP001627154">
    <property type="component" value="Unassembled WGS sequence"/>
</dbReference>
<evidence type="ECO:0000256" key="1">
    <source>
        <dbReference type="ARBA" id="ARBA00022536"/>
    </source>
</evidence>
<reference evidence="9 10" key="1">
    <citation type="journal article" date="2024" name="bioRxiv">
        <title>A reference genome for Trichogramma kaykai: A tiny desert-dwelling parasitoid wasp with competing sex-ratio distorters.</title>
        <authorList>
            <person name="Culotta J."/>
            <person name="Lindsey A.R."/>
        </authorList>
    </citation>
    <scope>NUCLEOTIDE SEQUENCE [LARGE SCALE GENOMIC DNA]</scope>
    <source>
        <strain evidence="9 10">KSX58</strain>
    </source>
</reference>
<dbReference type="EMBL" id="JBJJXI010000007">
    <property type="protein sequence ID" value="KAL3407439.1"/>
    <property type="molecule type" value="Genomic_DNA"/>
</dbReference>
<feature type="region of interest" description="Disordered" evidence="6">
    <location>
        <begin position="32"/>
        <end position="87"/>
    </location>
</feature>
<dbReference type="PROSITE" id="PS50026">
    <property type="entry name" value="EGF_3"/>
    <property type="match status" value="1"/>
</dbReference>
<dbReference type="SMART" id="SM00179">
    <property type="entry name" value="EGF_CA"/>
    <property type="match status" value="2"/>
</dbReference>
<feature type="disulfide bond" evidence="5">
    <location>
        <begin position="188"/>
        <end position="197"/>
    </location>
</feature>
<keyword evidence="4 5" id="KW-1015">Disulfide bond</keyword>
<name>A0ABD2XQP9_9HYME</name>
<evidence type="ECO:0000256" key="7">
    <source>
        <dbReference type="SAM" id="SignalP"/>
    </source>
</evidence>
<evidence type="ECO:0000256" key="4">
    <source>
        <dbReference type="ARBA" id="ARBA00023157"/>
    </source>
</evidence>
<sequence length="385" mass="43642">MATEYRASVPAAGLFLLLLFLLLSGARGEPLPAQTNHHHHHRAPSQQHHSRNPTSWLPRHNAQYNPHHTRHNHNREAATQMTTTTTTTERDVDLYPRFQGVPQPGRRVCWSGSKTSGSSASSSGFNYRQPRLQSFGDQQQQQQQQAAGLVCCPGWTQVTRLSFGCNKPLCSVACQNGGVCSSPNRCACPRGFTGSYCQTDIDECVSEKPCDQICINTAGSFECYCRSGYNLQADRQSCRRNVTEDDDVVALEARDLIGDFGKDSTTRRPLLRDTENDVNETEEEGSYEALLRRLEKMEKVLAKSKKRDAEAGEIVTKIAAAINSIDEIRRSVQDMHLMQQEIYELRNKVKLYEYESRKIQHLSNKVVDLENILRLRCRSNMYFRK</sequence>
<dbReference type="InterPro" id="IPR001881">
    <property type="entry name" value="EGF-like_Ca-bd_dom"/>
</dbReference>
<dbReference type="InterPro" id="IPR000152">
    <property type="entry name" value="EGF-type_Asp/Asn_hydroxyl_site"/>
</dbReference>
<evidence type="ECO:0000256" key="3">
    <source>
        <dbReference type="ARBA" id="ARBA00022737"/>
    </source>
</evidence>
<dbReference type="InterPro" id="IPR018097">
    <property type="entry name" value="EGF_Ca-bd_CS"/>
</dbReference>
<dbReference type="Pfam" id="PF07645">
    <property type="entry name" value="EGF_CA"/>
    <property type="match status" value="1"/>
</dbReference>
<organism evidence="9 10">
    <name type="scientific">Trichogramma kaykai</name>
    <dbReference type="NCBI Taxonomy" id="54128"/>
    <lineage>
        <taxon>Eukaryota</taxon>
        <taxon>Metazoa</taxon>
        <taxon>Ecdysozoa</taxon>
        <taxon>Arthropoda</taxon>
        <taxon>Hexapoda</taxon>
        <taxon>Insecta</taxon>
        <taxon>Pterygota</taxon>
        <taxon>Neoptera</taxon>
        <taxon>Endopterygota</taxon>
        <taxon>Hymenoptera</taxon>
        <taxon>Apocrita</taxon>
        <taxon>Proctotrupomorpha</taxon>
        <taxon>Chalcidoidea</taxon>
        <taxon>Trichogrammatidae</taxon>
        <taxon>Trichogramma</taxon>
    </lineage>
</organism>
<proteinExistence type="predicted"/>
<dbReference type="SMART" id="SM00181">
    <property type="entry name" value="EGF"/>
    <property type="match status" value="2"/>
</dbReference>
<dbReference type="PROSITE" id="PS01187">
    <property type="entry name" value="EGF_CA"/>
    <property type="match status" value="1"/>
</dbReference>
<dbReference type="SUPFAM" id="SSF57196">
    <property type="entry name" value="EGF/Laminin"/>
    <property type="match status" value="2"/>
</dbReference>
<dbReference type="CDD" id="cd00054">
    <property type="entry name" value="EGF_CA"/>
    <property type="match status" value="2"/>
</dbReference>
<dbReference type="InterPro" id="IPR000742">
    <property type="entry name" value="EGF"/>
</dbReference>
<keyword evidence="3" id="KW-0677">Repeat</keyword>
<dbReference type="PANTHER" id="PTHR24050">
    <property type="entry name" value="PA14 DOMAIN-CONTAINING PROTEIN"/>
    <property type="match status" value="1"/>
</dbReference>
<dbReference type="InterPro" id="IPR049883">
    <property type="entry name" value="NOTCH1_EGF-like"/>
</dbReference>
<feature type="chain" id="PRO_5044752529" description="EGF-like domain-containing protein" evidence="7">
    <location>
        <begin position="29"/>
        <end position="385"/>
    </location>
</feature>
<feature type="signal peptide" evidence="7">
    <location>
        <begin position="1"/>
        <end position="28"/>
    </location>
</feature>
<comment type="caution">
    <text evidence="5">Lacks conserved residue(s) required for the propagation of feature annotation.</text>
</comment>
<gene>
    <name evidence="9" type="ORF">TKK_000428</name>
</gene>
<dbReference type="AlphaFoldDB" id="A0ABD2XQP9"/>
<dbReference type="FunFam" id="2.10.25.10:FF:000240">
    <property type="entry name" value="Vitamin K-dependent protein S"/>
    <property type="match status" value="1"/>
</dbReference>
<evidence type="ECO:0000259" key="8">
    <source>
        <dbReference type="PROSITE" id="PS50026"/>
    </source>
</evidence>
<evidence type="ECO:0000313" key="10">
    <source>
        <dbReference type="Proteomes" id="UP001627154"/>
    </source>
</evidence>
<comment type="caution">
    <text evidence="9">The sequence shown here is derived from an EMBL/GenBank/DDBJ whole genome shotgun (WGS) entry which is preliminary data.</text>
</comment>
<evidence type="ECO:0000256" key="6">
    <source>
        <dbReference type="SAM" id="MobiDB-lite"/>
    </source>
</evidence>
<dbReference type="PROSITE" id="PS00022">
    <property type="entry name" value="EGF_1"/>
    <property type="match status" value="1"/>
</dbReference>
<feature type="compositionally biased region" description="Basic residues" evidence="6">
    <location>
        <begin position="36"/>
        <end position="51"/>
    </location>
</feature>